<comment type="subcellular location">
    <subcellularLocation>
        <location evidence="7">Cell membrane</location>
        <topology evidence="7">Peripheral membrane protein</topology>
    </subcellularLocation>
</comment>
<dbReference type="Pfam" id="PF12838">
    <property type="entry name" value="Fer4_7"/>
    <property type="match status" value="1"/>
</dbReference>
<dbReference type="InterPro" id="IPR017896">
    <property type="entry name" value="4Fe4S_Fe-S-bd"/>
</dbReference>
<dbReference type="Gene3D" id="3.30.70.3270">
    <property type="match status" value="1"/>
</dbReference>
<keyword evidence="6 7" id="KW-0411">Iron-sulfur</keyword>
<feature type="domain" description="4Fe-4S ferredoxin-type" evidence="8">
    <location>
        <begin position="47"/>
        <end position="76"/>
    </location>
</feature>
<comment type="similarity">
    <text evidence="1 7">Belongs to the complex I 23 kDa subunit family.</text>
</comment>
<dbReference type="GO" id="GO:0005506">
    <property type="term" value="F:iron ion binding"/>
    <property type="evidence" value="ECO:0007669"/>
    <property type="project" value="UniProtKB-UniRule"/>
</dbReference>
<dbReference type="PANTHER" id="PTHR10849:SF20">
    <property type="entry name" value="NADH DEHYDROGENASE [UBIQUINONE] IRON-SULFUR PROTEIN 8, MITOCHONDRIAL"/>
    <property type="match status" value="1"/>
</dbReference>
<feature type="binding site" evidence="7">
    <location>
        <position position="66"/>
    </location>
    <ligand>
        <name>[4Fe-4S] cluster</name>
        <dbReference type="ChEBI" id="CHEBI:49883"/>
        <label>2</label>
    </ligand>
</feature>
<name>A0A212R250_9CHLR</name>
<dbReference type="InParanoid" id="A0A212R250"/>
<dbReference type="GO" id="GO:0005886">
    <property type="term" value="C:plasma membrane"/>
    <property type="evidence" value="ECO:0007669"/>
    <property type="project" value="UniProtKB-SubCell"/>
</dbReference>
<dbReference type="AlphaFoldDB" id="A0A212R250"/>
<dbReference type="NCBIfam" id="TIGR01971">
    <property type="entry name" value="NuoI"/>
    <property type="match status" value="1"/>
</dbReference>
<sequence length="174" mass="19459">MVAELLRGLLTTLQEFLQTNLRGPVTYPYPEVRRPLRTRFKGVHELRRYSNGLERCIGCALCAAACPADAIYVEAGENTDEERYSPGERYARVYEINLLRCIFCGYCEDACPTNAIVLTDKIPPAGYTRESFIVTKAQLLVPPPPGVPGTPQRTTDPALRTRSIWEEGLVNEPV</sequence>
<dbReference type="NCBIfam" id="NF004537">
    <property type="entry name" value="PRK05888.1-3"/>
    <property type="match status" value="1"/>
</dbReference>
<evidence type="ECO:0000256" key="1">
    <source>
        <dbReference type="ARBA" id="ARBA00010277"/>
    </source>
</evidence>
<comment type="cofactor">
    <cofactor evidence="7">
        <name>[4Fe-4S] cluster</name>
        <dbReference type="ChEBI" id="CHEBI:49883"/>
    </cofactor>
    <text evidence="7">Binds 2 [4Fe-4S] clusters per subunit.</text>
</comment>
<keyword evidence="10" id="KW-1185">Reference proteome</keyword>
<feature type="binding site" evidence="7">
    <location>
        <position position="104"/>
    </location>
    <ligand>
        <name>[4Fe-4S] cluster</name>
        <dbReference type="ChEBI" id="CHEBI:49883"/>
        <label>2</label>
    </ligand>
</feature>
<dbReference type="InterPro" id="IPR010226">
    <property type="entry name" value="NADH_quinone_OxRdtase_chainI"/>
</dbReference>
<dbReference type="HAMAP" id="MF_01351">
    <property type="entry name" value="NDH1_NuoI"/>
    <property type="match status" value="1"/>
</dbReference>
<evidence type="ECO:0000256" key="6">
    <source>
        <dbReference type="ARBA" id="ARBA00023014"/>
    </source>
</evidence>
<comment type="catalytic activity">
    <reaction evidence="7">
        <text>a quinone + NADH + 5 H(+)(in) = a quinol + NAD(+) + 4 H(+)(out)</text>
        <dbReference type="Rhea" id="RHEA:57888"/>
        <dbReference type="ChEBI" id="CHEBI:15378"/>
        <dbReference type="ChEBI" id="CHEBI:24646"/>
        <dbReference type="ChEBI" id="CHEBI:57540"/>
        <dbReference type="ChEBI" id="CHEBI:57945"/>
        <dbReference type="ChEBI" id="CHEBI:132124"/>
    </reaction>
</comment>
<keyword evidence="7" id="KW-0472">Membrane</keyword>
<feature type="binding site" evidence="7">
    <location>
        <position position="111"/>
    </location>
    <ligand>
        <name>[4Fe-4S] cluster</name>
        <dbReference type="ChEBI" id="CHEBI:49883"/>
        <label>1</label>
    </ligand>
</feature>
<feature type="domain" description="4Fe-4S ferredoxin-type" evidence="8">
    <location>
        <begin position="92"/>
        <end position="121"/>
    </location>
</feature>
<comment type="subunit">
    <text evidence="7">NDH-1 is composed of 14 different subunits. Subunits NuoA, H, J, K, L, M, N constitute the membrane sector of the complex.</text>
</comment>
<dbReference type="SUPFAM" id="SSF54862">
    <property type="entry name" value="4Fe-4S ferredoxins"/>
    <property type="match status" value="1"/>
</dbReference>
<evidence type="ECO:0000313" key="10">
    <source>
        <dbReference type="Proteomes" id="UP000197025"/>
    </source>
</evidence>
<evidence type="ECO:0000256" key="3">
    <source>
        <dbReference type="ARBA" id="ARBA00022723"/>
    </source>
</evidence>
<dbReference type="InterPro" id="IPR017900">
    <property type="entry name" value="4Fe4S_Fe_S_CS"/>
</dbReference>
<keyword evidence="2 7" id="KW-0004">4Fe-4S</keyword>
<keyword evidence="3 7" id="KW-0479">Metal-binding</keyword>
<dbReference type="OrthoDB" id="9803192at2"/>
<proteinExistence type="inferred from homology"/>
<dbReference type="PANTHER" id="PTHR10849">
    <property type="entry name" value="NADH DEHYDROGENASE UBIQUINONE IRON-SULFUR PROTEIN 8, MITOCHONDRIAL"/>
    <property type="match status" value="1"/>
</dbReference>
<keyword evidence="7" id="KW-0830">Ubiquinone</keyword>
<organism evidence="9 10">
    <name type="scientific">Thermoflexus hugenholtzii JAD2</name>
    <dbReference type="NCBI Taxonomy" id="877466"/>
    <lineage>
        <taxon>Bacteria</taxon>
        <taxon>Bacillati</taxon>
        <taxon>Chloroflexota</taxon>
        <taxon>Thermoflexia</taxon>
        <taxon>Thermoflexales</taxon>
        <taxon>Thermoflexaceae</taxon>
        <taxon>Thermoflexus</taxon>
    </lineage>
</organism>
<reference evidence="10" key="1">
    <citation type="submission" date="2017-06" db="EMBL/GenBank/DDBJ databases">
        <authorList>
            <person name="Varghese N."/>
            <person name="Submissions S."/>
        </authorList>
    </citation>
    <scope>NUCLEOTIDE SEQUENCE [LARGE SCALE GENOMIC DNA]</scope>
    <source>
        <strain evidence="10">JAD2</strain>
    </source>
</reference>
<feature type="binding site" evidence="7">
    <location>
        <position position="59"/>
    </location>
    <ligand>
        <name>[4Fe-4S] cluster</name>
        <dbReference type="ChEBI" id="CHEBI:49883"/>
        <label>1</label>
    </ligand>
</feature>
<dbReference type="EMBL" id="FYEK01000028">
    <property type="protein sequence ID" value="SNB66082.1"/>
    <property type="molecule type" value="Genomic_DNA"/>
</dbReference>
<keyword evidence="4 7" id="KW-1278">Translocase</keyword>
<accession>A0A212R250</accession>
<keyword evidence="5 7" id="KW-0408">Iron</keyword>
<feature type="binding site" evidence="7">
    <location>
        <position position="62"/>
    </location>
    <ligand>
        <name>[4Fe-4S] cluster</name>
        <dbReference type="ChEBI" id="CHEBI:49883"/>
        <label>1</label>
    </ligand>
</feature>
<dbReference type="GO" id="GO:0048038">
    <property type="term" value="F:quinone binding"/>
    <property type="evidence" value="ECO:0007669"/>
    <property type="project" value="UniProtKB-KW"/>
</dbReference>
<comment type="function">
    <text evidence="7">NDH-1 shuttles electrons from NADH, via FMN and iron-sulfur (Fe-S) centers, to quinones in the respiratory chain. The immediate electron acceptor for the enzyme in this species is believed to be ubiquinone. Couples the redox reaction to proton translocation (for every two electrons transferred, four hydrogen ions are translocated across the cytoplasmic membrane), and thus conserves the redox energy in a proton gradient.</text>
</comment>
<dbReference type="PROSITE" id="PS00198">
    <property type="entry name" value="4FE4S_FER_1"/>
    <property type="match status" value="1"/>
</dbReference>
<keyword evidence="7" id="KW-1003">Cell membrane</keyword>
<evidence type="ECO:0000256" key="4">
    <source>
        <dbReference type="ARBA" id="ARBA00022967"/>
    </source>
</evidence>
<dbReference type="Proteomes" id="UP000197025">
    <property type="component" value="Unassembled WGS sequence"/>
</dbReference>
<feature type="binding site" evidence="7">
    <location>
        <position position="56"/>
    </location>
    <ligand>
        <name>[4Fe-4S] cluster</name>
        <dbReference type="ChEBI" id="CHEBI:49883"/>
        <label>1</label>
    </ligand>
</feature>
<dbReference type="EC" id="7.1.1.-" evidence="7"/>
<feature type="binding site" evidence="7">
    <location>
        <position position="107"/>
    </location>
    <ligand>
        <name>[4Fe-4S] cluster</name>
        <dbReference type="ChEBI" id="CHEBI:49883"/>
        <label>2</label>
    </ligand>
</feature>
<evidence type="ECO:0000256" key="2">
    <source>
        <dbReference type="ARBA" id="ARBA00022485"/>
    </source>
</evidence>
<dbReference type="RefSeq" id="WP_088571314.1">
    <property type="nucleotide sequence ID" value="NZ_FYEK01000028.1"/>
</dbReference>
<protein>
    <recommendedName>
        <fullName evidence="7">NADH-quinone oxidoreductase subunit I</fullName>
        <ecNumber evidence="7">7.1.1.-</ecNumber>
    </recommendedName>
    <alternativeName>
        <fullName evidence="7">NADH dehydrogenase I subunit I</fullName>
    </alternativeName>
    <alternativeName>
        <fullName evidence="7">NDH-1 subunit I</fullName>
    </alternativeName>
</protein>
<dbReference type="PROSITE" id="PS51379">
    <property type="entry name" value="4FE4S_FER_2"/>
    <property type="match status" value="2"/>
</dbReference>
<evidence type="ECO:0000256" key="5">
    <source>
        <dbReference type="ARBA" id="ARBA00023004"/>
    </source>
</evidence>
<keyword evidence="7" id="KW-0520">NAD</keyword>
<dbReference type="GO" id="GO:0051539">
    <property type="term" value="F:4 iron, 4 sulfur cluster binding"/>
    <property type="evidence" value="ECO:0007669"/>
    <property type="project" value="UniProtKB-KW"/>
</dbReference>
<evidence type="ECO:0000259" key="8">
    <source>
        <dbReference type="PROSITE" id="PS51379"/>
    </source>
</evidence>
<dbReference type="GO" id="GO:0050136">
    <property type="term" value="F:NADH dehydrogenase (quinone) (non-electrogenic) activity"/>
    <property type="evidence" value="ECO:0007669"/>
    <property type="project" value="UniProtKB-UniRule"/>
</dbReference>
<keyword evidence="7" id="KW-0874">Quinone</keyword>
<gene>
    <name evidence="7" type="primary">nuoI</name>
    <name evidence="9" type="ORF">SAMN02746019_00000550</name>
</gene>
<evidence type="ECO:0000313" key="9">
    <source>
        <dbReference type="EMBL" id="SNB66082.1"/>
    </source>
</evidence>
<feature type="binding site" evidence="7">
    <location>
        <position position="101"/>
    </location>
    <ligand>
        <name>[4Fe-4S] cluster</name>
        <dbReference type="ChEBI" id="CHEBI:49883"/>
        <label>2</label>
    </ligand>
</feature>
<evidence type="ECO:0000256" key="7">
    <source>
        <dbReference type="HAMAP-Rule" id="MF_01351"/>
    </source>
</evidence>
<dbReference type="GO" id="GO:0009060">
    <property type="term" value="P:aerobic respiration"/>
    <property type="evidence" value="ECO:0007669"/>
    <property type="project" value="TreeGrafter"/>
</dbReference>